<protein>
    <submittedName>
        <fullName evidence="2">Uncharacterized protein</fullName>
    </submittedName>
</protein>
<proteinExistence type="predicted"/>
<evidence type="ECO:0000313" key="2">
    <source>
        <dbReference type="EMBL" id="GAI45390.1"/>
    </source>
</evidence>
<name>X1Q2S0_9ZZZZ</name>
<feature type="region of interest" description="Disordered" evidence="1">
    <location>
        <begin position="1"/>
        <end position="34"/>
    </location>
</feature>
<evidence type="ECO:0000256" key="1">
    <source>
        <dbReference type="SAM" id="MobiDB-lite"/>
    </source>
</evidence>
<dbReference type="EMBL" id="BARV01028203">
    <property type="protein sequence ID" value="GAI45390.1"/>
    <property type="molecule type" value="Genomic_DNA"/>
</dbReference>
<organism evidence="2">
    <name type="scientific">marine sediment metagenome</name>
    <dbReference type="NCBI Taxonomy" id="412755"/>
    <lineage>
        <taxon>unclassified sequences</taxon>
        <taxon>metagenomes</taxon>
        <taxon>ecological metagenomes</taxon>
    </lineage>
</organism>
<accession>X1Q2S0</accession>
<dbReference type="AlphaFoldDB" id="X1Q2S0"/>
<gene>
    <name evidence="2" type="ORF">S06H3_45213</name>
</gene>
<reference evidence="2" key="1">
    <citation type="journal article" date="2014" name="Front. Microbiol.">
        <title>High frequency of phylogenetically diverse reductive dehalogenase-homologous genes in deep subseafloor sedimentary metagenomes.</title>
        <authorList>
            <person name="Kawai M."/>
            <person name="Futagami T."/>
            <person name="Toyoda A."/>
            <person name="Takaki Y."/>
            <person name="Nishi S."/>
            <person name="Hori S."/>
            <person name="Arai W."/>
            <person name="Tsubouchi T."/>
            <person name="Morono Y."/>
            <person name="Uchiyama I."/>
            <person name="Ito T."/>
            <person name="Fujiyama A."/>
            <person name="Inagaki F."/>
            <person name="Takami H."/>
        </authorList>
    </citation>
    <scope>NUCLEOTIDE SEQUENCE</scope>
    <source>
        <strain evidence="2">Expedition CK06-06</strain>
    </source>
</reference>
<sequence>MATEEQKNVLQQDISEVPSDSELFTGEVRRELSE</sequence>
<comment type="caution">
    <text evidence="2">The sequence shown here is derived from an EMBL/GenBank/DDBJ whole genome shotgun (WGS) entry which is preliminary data.</text>
</comment>
<feature type="non-terminal residue" evidence="2">
    <location>
        <position position="34"/>
    </location>
</feature>